<organism evidence="2 3">
    <name type="scientific">Frankia alni (strain DSM 45986 / CECT 9034 / ACN14a)</name>
    <dbReference type="NCBI Taxonomy" id="326424"/>
    <lineage>
        <taxon>Bacteria</taxon>
        <taxon>Bacillati</taxon>
        <taxon>Actinomycetota</taxon>
        <taxon>Actinomycetes</taxon>
        <taxon>Frankiales</taxon>
        <taxon>Frankiaceae</taxon>
        <taxon>Frankia</taxon>
    </lineage>
</organism>
<sequence>MPRGGQSMPRDGHQLPEAIPVRRSPTFIRLQQFPADTAVAFEWRRSSGLGRPTSHQTLSNSPRSEANGFEPRGKHGFRAKNRAEASA</sequence>
<evidence type="ECO:0000256" key="1">
    <source>
        <dbReference type="SAM" id="MobiDB-lite"/>
    </source>
</evidence>
<keyword evidence="3" id="KW-1185">Reference proteome</keyword>
<dbReference type="EMBL" id="CT573213">
    <property type="protein sequence ID" value="CAJ61059.1"/>
    <property type="molecule type" value="Genomic_DNA"/>
</dbReference>
<dbReference type="Proteomes" id="UP000000657">
    <property type="component" value="Chromosome"/>
</dbReference>
<evidence type="ECO:0000313" key="3">
    <source>
        <dbReference type="Proteomes" id="UP000000657"/>
    </source>
</evidence>
<reference evidence="2 3" key="1">
    <citation type="journal article" date="2007" name="Genome Res.">
        <title>Genome characteristics of facultatively symbiotic Frankia sp. strains reflect host range and host plant biogeography.</title>
        <authorList>
            <person name="Normand P."/>
            <person name="Lapierre P."/>
            <person name="Tisa L.S."/>
            <person name="Gogarten J.P."/>
            <person name="Alloisio N."/>
            <person name="Bagnarol E."/>
            <person name="Bassi C.A."/>
            <person name="Berry A.M."/>
            <person name="Bickhart D.M."/>
            <person name="Choisne N."/>
            <person name="Couloux A."/>
            <person name="Cournoyer B."/>
            <person name="Cruveiller S."/>
            <person name="Daubin V."/>
            <person name="Demange N."/>
            <person name="Francino M.P."/>
            <person name="Goltsman E."/>
            <person name="Huang Y."/>
            <person name="Kopp O.R."/>
            <person name="Labarre L."/>
            <person name="Lapidus A."/>
            <person name="Lavire C."/>
            <person name="Marechal J."/>
            <person name="Martinez M."/>
            <person name="Mastronunzio J.E."/>
            <person name="Mullin B.C."/>
            <person name="Niemann J."/>
            <person name="Pujic P."/>
            <person name="Rawnsley T."/>
            <person name="Rouy Z."/>
            <person name="Schenowitz C."/>
            <person name="Sellstedt A."/>
            <person name="Tavares F."/>
            <person name="Tomkins J.P."/>
            <person name="Vallenet D."/>
            <person name="Valverde C."/>
            <person name="Wall L.G."/>
            <person name="Wang Y."/>
            <person name="Medigue C."/>
            <person name="Benson D.R."/>
        </authorList>
    </citation>
    <scope>NUCLEOTIDE SEQUENCE [LARGE SCALE GENOMIC DNA]</scope>
    <source>
        <strain evidence="3">DSM 45986 / CECT 9034 / ACN14a</strain>
    </source>
</reference>
<dbReference type="KEGG" id="fal:FRAAL2410"/>
<evidence type="ECO:0000313" key="2">
    <source>
        <dbReference type="EMBL" id="CAJ61059.1"/>
    </source>
</evidence>
<dbReference type="HOGENOM" id="CLU_2478816_0_0_11"/>
<feature type="compositionally biased region" description="Polar residues" evidence="1">
    <location>
        <begin position="53"/>
        <end position="64"/>
    </location>
</feature>
<protein>
    <submittedName>
        <fullName evidence="2">Uncharacterized protein</fullName>
    </submittedName>
</protein>
<name>Q0RN34_FRAAA</name>
<dbReference type="AlphaFoldDB" id="Q0RN34"/>
<gene>
    <name evidence="2" type="ordered locus">FRAAL2410</name>
</gene>
<feature type="region of interest" description="Disordered" evidence="1">
    <location>
        <begin position="45"/>
        <end position="87"/>
    </location>
</feature>
<feature type="region of interest" description="Disordered" evidence="1">
    <location>
        <begin position="1"/>
        <end position="20"/>
    </location>
</feature>
<proteinExistence type="predicted"/>
<accession>Q0RN34</accession>